<accession>A0A2X4ZNU1</accession>
<evidence type="ECO:0000313" key="9">
    <source>
        <dbReference type="EMBL" id="SQI62074.1"/>
    </source>
</evidence>
<dbReference type="KEGG" id="blen:NCTC4824_03578"/>
<dbReference type="Gene3D" id="1.10.3720.10">
    <property type="entry name" value="MetI-like"/>
    <property type="match status" value="1"/>
</dbReference>
<comment type="subcellular location">
    <subcellularLocation>
        <location evidence="1 7">Cell membrane</location>
        <topology evidence="1 7">Multi-pass membrane protein</topology>
    </subcellularLocation>
</comment>
<dbReference type="RefSeq" id="WP_066141449.1">
    <property type="nucleotide sequence ID" value="NZ_CBCSGM010000003.1"/>
</dbReference>
<feature type="transmembrane region" description="Helical" evidence="7">
    <location>
        <begin position="296"/>
        <end position="316"/>
    </location>
</feature>
<feature type="domain" description="ABC transmembrane type-1" evidence="8">
    <location>
        <begin position="108"/>
        <end position="310"/>
    </location>
</feature>
<organism evidence="9 10">
    <name type="scientific">Lederbergia lenta</name>
    <name type="common">Bacillus lentus</name>
    <dbReference type="NCBI Taxonomy" id="1467"/>
    <lineage>
        <taxon>Bacteria</taxon>
        <taxon>Bacillati</taxon>
        <taxon>Bacillota</taxon>
        <taxon>Bacilli</taxon>
        <taxon>Bacillales</taxon>
        <taxon>Bacillaceae</taxon>
        <taxon>Lederbergia</taxon>
    </lineage>
</organism>
<evidence type="ECO:0000256" key="2">
    <source>
        <dbReference type="ARBA" id="ARBA00022448"/>
    </source>
</evidence>
<keyword evidence="2 7" id="KW-0813">Transport</keyword>
<evidence type="ECO:0000256" key="4">
    <source>
        <dbReference type="ARBA" id="ARBA00022692"/>
    </source>
</evidence>
<feature type="transmembrane region" description="Helical" evidence="7">
    <location>
        <begin position="175"/>
        <end position="197"/>
    </location>
</feature>
<dbReference type="CDD" id="cd06261">
    <property type="entry name" value="TM_PBP2"/>
    <property type="match status" value="1"/>
</dbReference>
<dbReference type="Proteomes" id="UP000249134">
    <property type="component" value="Chromosome 1"/>
</dbReference>
<feature type="transmembrane region" description="Helical" evidence="7">
    <location>
        <begin position="108"/>
        <end position="131"/>
    </location>
</feature>
<reference evidence="9 10" key="1">
    <citation type="submission" date="2018-06" db="EMBL/GenBank/DDBJ databases">
        <authorList>
            <consortium name="Pathogen Informatics"/>
            <person name="Doyle S."/>
        </authorList>
    </citation>
    <scope>NUCLEOTIDE SEQUENCE [LARGE SCALE GENOMIC DNA]</scope>
    <source>
        <strain evidence="9 10">NCTC4824</strain>
    </source>
</reference>
<evidence type="ECO:0000313" key="10">
    <source>
        <dbReference type="Proteomes" id="UP000249134"/>
    </source>
</evidence>
<comment type="similarity">
    <text evidence="7">Belongs to the binding-protein-dependent transport system permease family.</text>
</comment>
<evidence type="ECO:0000256" key="7">
    <source>
        <dbReference type="RuleBase" id="RU363032"/>
    </source>
</evidence>
<dbReference type="InterPro" id="IPR000515">
    <property type="entry name" value="MetI-like"/>
</dbReference>
<feature type="transmembrane region" description="Helical" evidence="7">
    <location>
        <begin position="50"/>
        <end position="71"/>
    </location>
</feature>
<keyword evidence="3" id="KW-1003">Cell membrane</keyword>
<proteinExistence type="inferred from homology"/>
<keyword evidence="6 7" id="KW-0472">Membrane</keyword>
<dbReference type="SUPFAM" id="SSF161098">
    <property type="entry name" value="MetI-like"/>
    <property type="match status" value="1"/>
</dbReference>
<protein>
    <submittedName>
        <fullName evidence="9">Sugar transporter permease</fullName>
    </submittedName>
</protein>
<keyword evidence="9" id="KW-0762">Sugar transport</keyword>
<evidence type="ECO:0000256" key="5">
    <source>
        <dbReference type="ARBA" id="ARBA00022989"/>
    </source>
</evidence>
<dbReference type="PROSITE" id="PS50928">
    <property type="entry name" value="ABC_TM1"/>
    <property type="match status" value="1"/>
</dbReference>
<keyword evidence="4 7" id="KW-0812">Transmembrane</keyword>
<name>A0A2X4ZNU1_LEDLE</name>
<keyword evidence="5 7" id="KW-1133">Transmembrane helix</keyword>
<evidence type="ECO:0000259" key="8">
    <source>
        <dbReference type="PROSITE" id="PS50928"/>
    </source>
</evidence>
<dbReference type="GO" id="GO:0005886">
    <property type="term" value="C:plasma membrane"/>
    <property type="evidence" value="ECO:0007669"/>
    <property type="project" value="UniProtKB-SubCell"/>
</dbReference>
<dbReference type="PANTHER" id="PTHR43744:SF9">
    <property type="entry name" value="POLYGALACTURONAN_RHAMNOGALACTURONAN TRANSPORT SYSTEM PERMEASE PROTEIN YTCP"/>
    <property type="match status" value="1"/>
</dbReference>
<feature type="transmembrane region" description="Helical" evidence="7">
    <location>
        <begin position="143"/>
        <end position="163"/>
    </location>
</feature>
<evidence type="ECO:0000256" key="3">
    <source>
        <dbReference type="ARBA" id="ARBA00022475"/>
    </source>
</evidence>
<gene>
    <name evidence="9" type="primary">ycjP_24</name>
    <name evidence="9" type="ORF">NCTC4824_03578</name>
</gene>
<dbReference type="STRING" id="1348624.GCA_001591545_02204"/>
<dbReference type="GO" id="GO:0055085">
    <property type="term" value="P:transmembrane transport"/>
    <property type="evidence" value="ECO:0007669"/>
    <property type="project" value="InterPro"/>
</dbReference>
<sequence>MASKNTKNTFVEAETLSTSDKNIKVVSKNKRKKKFDPHGFHPVTNWGLNISLAIFTFMCLFPFFYVIVISFTDEATIVQNGFQLIPEAWSLEAYQYLWHMKDQLLRSYGVTIFITVVGTVISVLMIAFYAYAISRKQFIYRKFFTFFAFFTMLFGGGMVPFYIVSTQFLGLKNSVWALILPLAMNAFYIIIMRTFFMRSVPESILESARIDGASETRIFFQIVFPLSLPGIATIALFSTLGYWNDWFNALLFIDVPDLVPLQSLLMKIENNLEFMRQNIEISAMQSSLFSTIPADAAKMAMVVIATLPIAISYPFFQKYFISGLTIGGVKE</sequence>
<dbReference type="PANTHER" id="PTHR43744">
    <property type="entry name" value="ABC TRANSPORTER PERMEASE PROTEIN MG189-RELATED-RELATED"/>
    <property type="match status" value="1"/>
</dbReference>
<dbReference type="EMBL" id="LS483476">
    <property type="protein sequence ID" value="SQI62074.1"/>
    <property type="molecule type" value="Genomic_DNA"/>
</dbReference>
<evidence type="ECO:0000256" key="6">
    <source>
        <dbReference type="ARBA" id="ARBA00023136"/>
    </source>
</evidence>
<dbReference type="InterPro" id="IPR035906">
    <property type="entry name" value="MetI-like_sf"/>
</dbReference>
<dbReference type="AlphaFoldDB" id="A0A2X4ZNU1"/>
<feature type="transmembrane region" description="Helical" evidence="7">
    <location>
        <begin position="218"/>
        <end position="243"/>
    </location>
</feature>
<keyword evidence="10" id="KW-1185">Reference proteome</keyword>
<evidence type="ECO:0000256" key="1">
    <source>
        <dbReference type="ARBA" id="ARBA00004651"/>
    </source>
</evidence>
<dbReference type="Pfam" id="PF00528">
    <property type="entry name" value="BPD_transp_1"/>
    <property type="match status" value="1"/>
</dbReference>